<reference evidence="1" key="2">
    <citation type="submission" date="2014-03" db="EMBL/GenBank/DDBJ databases">
        <authorList>
            <person name="Urmite Genomes"/>
        </authorList>
    </citation>
    <scope>NUCLEOTIDE SEQUENCE</scope>
    <source>
        <strain evidence="1">S1</strain>
    </source>
</reference>
<reference evidence="1" key="1">
    <citation type="submission" date="2014-03" db="EMBL/GenBank/DDBJ databases">
        <title>Draft genome sequencing of Oceanobacillus picturae strain S1 isolated from human gut.</title>
        <authorList>
            <person name="Croce O."/>
            <person name="Lagier J.C."/>
            <person name="Raoult D."/>
        </authorList>
    </citation>
    <scope>NUCLEOTIDE SEQUENCE [LARGE SCALE GENOMIC DNA]</scope>
    <source>
        <strain evidence="1">S1</strain>
    </source>
</reference>
<dbReference type="Proteomes" id="UP000028863">
    <property type="component" value="Unassembled WGS sequence"/>
</dbReference>
<sequence>MNQLNIYDHIGIQSDPLMQKLEQLERGKSVALEDMKVFLNHSGLYEISTEETHDCCRDLKRCYDYVNNYLKSRTD</sequence>
<dbReference type="STRING" id="171693.BN988_01622"/>
<dbReference type="EMBL" id="CCAX010000001">
    <property type="protein sequence ID" value="CDO03122.1"/>
    <property type="molecule type" value="Genomic_DNA"/>
</dbReference>
<name>W9AJQ6_9BACI</name>
<keyword evidence="2" id="KW-1185">Reference proteome</keyword>
<gene>
    <name evidence="1" type="ORF">BN988_01622</name>
</gene>
<accession>W9AJQ6</accession>
<protein>
    <submittedName>
        <fullName evidence="1">Uncharacterized protein</fullName>
    </submittedName>
</protein>
<proteinExistence type="predicted"/>
<evidence type="ECO:0000313" key="2">
    <source>
        <dbReference type="Proteomes" id="UP000028863"/>
    </source>
</evidence>
<organism evidence="1 2">
    <name type="scientific">Oceanobacillus picturae</name>
    <dbReference type="NCBI Taxonomy" id="171693"/>
    <lineage>
        <taxon>Bacteria</taxon>
        <taxon>Bacillati</taxon>
        <taxon>Bacillota</taxon>
        <taxon>Bacilli</taxon>
        <taxon>Bacillales</taxon>
        <taxon>Bacillaceae</taxon>
        <taxon>Oceanobacillus</taxon>
    </lineage>
</organism>
<comment type="caution">
    <text evidence="1">The sequence shown here is derived from an EMBL/GenBank/DDBJ whole genome shotgun (WGS) entry which is preliminary data.</text>
</comment>
<dbReference type="eggNOG" id="ENOG502ZWMB">
    <property type="taxonomic scope" value="Bacteria"/>
</dbReference>
<evidence type="ECO:0000313" key="1">
    <source>
        <dbReference type="EMBL" id="CDO03122.1"/>
    </source>
</evidence>
<dbReference type="RefSeq" id="WP_036574797.1">
    <property type="nucleotide sequence ID" value="NZ_CABLBW010000001.1"/>
</dbReference>
<dbReference type="AlphaFoldDB" id="W9AJQ6"/>